<evidence type="ECO:0000313" key="3">
    <source>
        <dbReference type="Proteomes" id="UP000250140"/>
    </source>
</evidence>
<evidence type="ECO:0000256" key="1">
    <source>
        <dbReference type="SAM" id="MobiDB-lite"/>
    </source>
</evidence>
<name>A0A8E2ER20_9PEZI</name>
<feature type="region of interest" description="Disordered" evidence="1">
    <location>
        <begin position="161"/>
        <end position="198"/>
    </location>
</feature>
<protein>
    <submittedName>
        <fullName evidence="2">Uncharacterized protein</fullName>
    </submittedName>
</protein>
<gene>
    <name evidence="2" type="ORF">AOQ84DRAFT_357017</name>
</gene>
<feature type="compositionally biased region" description="Low complexity" evidence="1">
    <location>
        <begin position="183"/>
        <end position="192"/>
    </location>
</feature>
<feature type="compositionally biased region" description="Basic and acidic residues" evidence="1">
    <location>
        <begin position="129"/>
        <end position="140"/>
    </location>
</feature>
<evidence type="ECO:0000313" key="2">
    <source>
        <dbReference type="EMBL" id="OCL03231.1"/>
    </source>
</evidence>
<feature type="compositionally biased region" description="Polar residues" evidence="1">
    <location>
        <begin position="270"/>
        <end position="279"/>
    </location>
</feature>
<feature type="compositionally biased region" description="Acidic residues" evidence="1">
    <location>
        <begin position="300"/>
        <end position="318"/>
    </location>
</feature>
<feature type="compositionally biased region" description="Polar residues" evidence="1">
    <location>
        <begin position="161"/>
        <end position="177"/>
    </location>
</feature>
<reference evidence="2 3" key="1">
    <citation type="journal article" date="2016" name="Nat. Commun.">
        <title>Ectomycorrhizal ecology is imprinted in the genome of the dominant symbiotic fungus Cenococcum geophilum.</title>
        <authorList>
            <consortium name="DOE Joint Genome Institute"/>
            <person name="Peter M."/>
            <person name="Kohler A."/>
            <person name="Ohm R.A."/>
            <person name="Kuo A."/>
            <person name="Krutzmann J."/>
            <person name="Morin E."/>
            <person name="Arend M."/>
            <person name="Barry K.W."/>
            <person name="Binder M."/>
            <person name="Choi C."/>
            <person name="Clum A."/>
            <person name="Copeland A."/>
            <person name="Grisel N."/>
            <person name="Haridas S."/>
            <person name="Kipfer T."/>
            <person name="LaButti K."/>
            <person name="Lindquist E."/>
            <person name="Lipzen A."/>
            <person name="Maire R."/>
            <person name="Meier B."/>
            <person name="Mihaltcheva S."/>
            <person name="Molinier V."/>
            <person name="Murat C."/>
            <person name="Poggeler S."/>
            <person name="Quandt C.A."/>
            <person name="Sperisen C."/>
            <person name="Tritt A."/>
            <person name="Tisserant E."/>
            <person name="Crous P.W."/>
            <person name="Henrissat B."/>
            <person name="Nehls U."/>
            <person name="Egli S."/>
            <person name="Spatafora J.W."/>
            <person name="Grigoriev I.V."/>
            <person name="Martin F.M."/>
        </authorList>
    </citation>
    <scope>NUCLEOTIDE SEQUENCE [LARGE SCALE GENOMIC DNA]</scope>
    <source>
        <strain evidence="2 3">CBS 207.34</strain>
    </source>
</reference>
<proteinExistence type="predicted"/>
<feature type="region of interest" description="Disordered" evidence="1">
    <location>
        <begin position="100"/>
        <end position="145"/>
    </location>
</feature>
<dbReference type="AlphaFoldDB" id="A0A8E2ER20"/>
<keyword evidence="3" id="KW-1185">Reference proteome</keyword>
<feature type="compositionally biased region" description="Polar residues" evidence="1">
    <location>
        <begin position="101"/>
        <end position="116"/>
    </location>
</feature>
<feature type="region of interest" description="Disordered" evidence="1">
    <location>
        <begin position="232"/>
        <end position="318"/>
    </location>
</feature>
<accession>A0A8E2ER20</accession>
<feature type="compositionally biased region" description="Polar residues" evidence="1">
    <location>
        <begin position="232"/>
        <end position="251"/>
    </location>
</feature>
<sequence>MEGIFGASLDKIRNDLASSSDPSTFIPLGSPTQNSYGHIGTSYKEALVQQGIDLAVNRVNSFREASSSNVTGMSEPLIFSDLSKAKYVSTGDDKCACAEPGSTTSVSGHNNASPNLASRAGKYNSNDANKNKEQTKEKAPDAQGENPFHIKVAADIPCTKSASVNGTEPIRNLTTENPRGDPSANSTAANNAPQPHLLDIPDLTTIFHVTSIEIEKAMREALKIFGDVHDLSSTTDDNGAQTQSATATNDTKLSEAQAASPAKDPRDTEVSSATVTKNTKNTEDQPAATPRKTYKVEVESVSDSDEEGGMPLEVDEDDEEWEMLDAARVGAK</sequence>
<organism evidence="2 3">
    <name type="scientific">Glonium stellatum</name>
    <dbReference type="NCBI Taxonomy" id="574774"/>
    <lineage>
        <taxon>Eukaryota</taxon>
        <taxon>Fungi</taxon>
        <taxon>Dikarya</taxon>
        <taxon>Ascomycota</taxon>
        <taxon>Pezizomycotina</taxon>
        <taxon>Dothideomycetes</taxon>
        <taxon>Pleosporomycetidae</taxon>
        <taxon>Gloniales</taxon>
        <taxon>Gloniaceae</taxon>
        <taxon>Glonium</taxon>
    </lineage>
</organism>
<dbReference type="EMBL" id="KV750786">
    <property type="protein sequence ID" value="OCL03231.1"/>
    <property type="molecule type" value="Genomic_DNA"/>
</dbReference>
<dbReference type="Proteomes" id="UP000250140">
    <property type="component" value="Unassembled WGS sequence"/>
</dbReference>